<name>A0A928VX96_9CYAN</name>
<proteinExistence type="predicted"/>
<evidence type="ECO:0000313" key="1">
    <source>
        <dbReference type="EMBL" id="MBE9039360.1"/>
    </source>
</evidence>
<organism evidence="1 2">
    <name type="scientific">Zarconia navalis LEGE 11467</name>
    <dbReference type="NCBI Taxonomy" id="1828826"/>
    <lineage>
        <taxon>Bacteria</taxon>
        <taxon>Bacillati</taxon>
        <taxon>Cyanobacteriota</taxon>
        <taxon>Cyanophyceae</taxon>
        <taxon>Oscillatoriophycideae</taxon>
        <taxon>Oscillatoriales</taxon>
        <taxon>Oscillatoriales incertae sedis</taxon>
        <taxon>Zarconia</taxon>
        <taxon>Zarconia navalis</taxon>
    </lineage>
</organism>
<dbReference type="EMBL" id="JADEXN010000007">
    <property type="protein sequence ID" value="MBE9039360.1"/>
    <property type="molecule type" value="Genomic_DNA"/>
</dbReference>
<dbReference type="RefSeq" id="WP_264319622.1">
    <property type="nucleotide sequence ID" value="NZ_JADEXN010000007.1"/>
</dbReference>
<comment type="caution">
    <text evidence="1">The sequence shown here is derived from an EMBL/GenBank/DDBJ whole genome shotgun (WGS) entry which is preliminary data.</text>
</comment>
<dbReference type="AlphaFoldDB" id="A0A928VX96"/>
<sequence length="71" mass="7625">MDNLLTPIVLRTRYAIEPPEVSGNLLVPVEPPEVSGNLSKAIEAPAISENLVGKYRDTLSPPASLNEEVKA</sequence>
<accession>A0A928VX96</accession>
<protein>
    <submittedName>
        <fullName evidence="1">Uncharacterized protein</fullName>
    </submittedName>
</protein>
<keyword evidence="2" id="KW-1185">Reference proteome</keyword>
<gene>
    <name evidence="1" type="ORF">IQ235_00935</name>
</gene>
<evidence type="ECO:0000313" key="2">
    <source>
        <dbReference type="Proteomes" id="UP000621799"/>
    </source>
</evidence>
<dbReference type="Proteomes" id="UP000621799">
    <property type="component" value="Unassembled WGS sequence"/>
</dbReference>
<reference evidence="1" key="1">
    <citation type="submission" date="2020-10" db="EMBL/GenBank/DDBJ databases">
        <authorList>
            <person name="Castelo-Branco R."/>
            <person name="Eusebio N."/>
            <person name="Adriana R."/>
            <person name="Vieira A."/>
            <person name="Brugerolle De Fraissinette N."/>
            <person name="Rezende De Castro R."/>
            <person name="Schneider M.P."/>
            <person name="Vasconcelos V."/>
            <person name="Leao P.N."/>
        </authorList>
    </citation>
    <scope>NUCLEOTIDE SEQUENCE</scope>
    <source>
        <strain evidence="1">LEGE 11467</strain>
    </source>
</reference>